<dbReference type="Gene3D" id="3.40.190.10">
    <property type="entry name" value="Periplasmic binding protein-like II"/>
    <property type="match status" value="1"/>
</dbReference>
<organism evidence="3">
    <name type="scientific">uncultured Thiotrichaceae bacterium</name>
    <dbReference type="NCBI Taxonomy" id="298394"/>
    <lineage>
        <taxon>Bacteria</taxon>
        <taxon>Pseudomonadati</taxon>
        <taxon>Pseudomonadota</taxon>
        <taxon>Gammaproteobacteria</taxon>
        <taxon>Thiotrichales</taxon>
        <taxon>Thiotrichaceae</taxon>
        <taxon>environmental samples</taxon>
    </lineage>
</organism>
<evidence type="ECO:0000313" key="3">
    <source>
        <dbReference type="EMBL" id="CAA6802940.1"/>
    </source>
</evidence>
<dbReference type="InterPro" id="IPR039424">
    <property type="entry name" value="SBP_5"/>
</dbReference>
<dbReference type="EMBL" id="CACVAV010000051">
    <property type="protein sequence ID" value="CAA6802940.1"/>
    <property type="molecule type" value="Genomic_DNA"/>
</dbReference>
<dbReference type="PROSITE" id="PS51318">
    <property type="entry name" value="TAT"/>
    <property type="match status" value="1"/>
</dbReference>
<gene>
    <name evidence="3" type="ORF">HELGO_WM73147</name>
</gene>
<feature type="transmembrane region" description="Helical" evidence="1">
    <location>
        <begin position="21"/>
        <end position="42"/>
    </location>
</feature>
<protein>
    <submittedName>
        <fullName evidence="3">Oligopeptide ABC transporter, periplasmic oligopeptide-binding protein OppA (TC 3.A.1.5.1)</fullName>
    </submittedName>
</protein>
<name>A0A6S6S0H6_9GAMM</name>
<dbReference type="GO" id="GO:0015833">
    <property type="term" value="P:peptide transport"/>
    <property type="evidence" value="ECO:0007669"/>
    <property type="project" value="TreeGrafter"/>
</dbReference>
<dbReference type="SUPFAM" id="SSF53850">
    <property type="entry name" value="Periplasmic binding protein-like II"/>
    <property type="match status" value="1"/>
</dbReference>
<dbReference type="InterPro" id="IPR030678">
    <property type="entry name" value="Peptide/Ni-bd"/>
</dbReference>
<dbReference type="Gene3D" id="3.10.105.10">
    <property type="entry name" value="Dipeptide-binding Protein, Domain 3"/>
    <property type="match status" value="1"/>
</dbReference>
<sequence length="527" mass="58443">MADIKQLESDLRSGRISRRDFVKLTALFGLSAAAPGMLFAAGHDPKKGGHLKIGTGHGSTTDSLDPGTATNDFTGMLLNTMHGYLTVVAGDNSLQGELAESWGSSEDAKEWTFTLRKAKFHNGQPVTGKDVIASLNFHRGEESKSAVKSTVDTIEEMKADGDTVILTLKEGNADLPYLMSDYHLVIAPATDDGKIDPAGTIGAGAYKLKNFDPGVKAEFEKFADYWNDKEGHVDTAELISIKDVAARTNALRTGEVDIIDRLDIKTLHLLERDKTVKIMETSGNAHYSMPMRCDMDPYKNNDVRLALKYSLDREALLETLLRGHGYIGNDHPIGRANRYLAKDMEQRAYDPDKAKFHLKKAGAEGLKVQLSAADAAFAGAVDAAVLYKEHAAKAGIDVEVIREPDDGYWSDVWMKKDFCMCYWSGRPTEDWMFVSAYAAESKWNDAYWQHEKFNKLLVEARSELDEARRGDMYAEMQGIVSNEGGTAIPVFNNYLFASSDKISQPESMANNWSTDGHRAILRWWKKS</sequence>
<keyword evidence="1" id="KW-1133">Transmembrane helix</keyword>
<dbReference type="GO" id="GO:1904680">
    <property type="term" value="F:peptide transmembrane transporter activity"/>
    <property type="evidence" value="ECO:0007669"/>
    <property type="project" value="TreeGrafter"/>
</dbReference>
<dbReference type="PANTHER" id="PTHR30290">
    <property type="entry name" value="PERIPLASMIC BINDING COMPONENT OF ABC TRANSPORTER"/>
    <property type="match status" value="1"/>
</dbReference>
<accession>A0A6S6S0H6</accession>
<evidence type="ECO:0000256" key="1">
    <source>
        <dbReference type="SAM" id="Phobius"/>
    </source>
</evidence>
<evidence type="ECO:0000259" key="2">
    <source>
        <dbReference type="Pfam" id="PF00496"/>
    </source>
</evidence>
<reference evidence="3" key="1">
    <citation type="submission" date="2020-01" db="EMBL/GenBank/DDBJ databases">
        <authorList>
            <person name="Meier V. D."/>
            <person name="Meier V D."/>
        </authorList>
    </citation>
    <scope>NUCLEOTIDE SEQUENCE</scope>
    <source>
        <strain evidence="3">HLG_WM_MAG_08</strain>
    </source>
</reference>
<proteinExistence type="predicted"/>
<dbReference type="GO" id="GO:0043190">
    <property type="term" value="C:ATP-binding cassette (ABC) transporter complex"/>
    <property type="evidence" value="ECO:0007669"/>
    <property type="project" value="InterPro"/>
</dbReference>
<dbReference type="PIRSF" id="PIRSF002741">
    <property type="entry name" value="MppA"/>
    <property type="match status" value="1"/>
</dbReference>
<dbReference type="Pfam" id="PF00496">
    <property type="entry name" value="SBP_bac_5"/>
    <property type="match status" value="1"/>
</dbReference>
<feature type="domain" description="Solute-binding protein family 5" evidence="2">
    <location>
        <begin position="94"/>
        <end position="444"/>
    </location>
</feature>
<keyword evidence="1" id="KW-0812">Transmembrane</keyword>
<dbReference type="Gene3D" id="3.90.76.10">
    <property type="entry name" value="Dipeptide-binding Protein, Domain 1"/>
    <property type="match status" value="1"/>
</dbReference>
<dbReference type="InterPro" id="IPR000914">
    <property type="entry name" value="SBP_5_dom"/>
</dbReference>
<dbReference type="AlphaFoldDB" id="A0A6S6S0H6"/>
<keyword evidence="1" id="KW-0472">Membrane</keyword>
<dbReference type="InterPro" id="IPR006311">
    <property type="entry name" value="TAT_signal"/>
</dbReference>
<dbReference type="GO" id="GO:0030288">
    <property type="term" value="C:outer membrane-bounded periplasmic space"/>
    <property type="evidence" value="ECO:0007669"/>
    <property type="project" value="UniProtKB-ARBA"/>
</dbReference>
<dbReference type="CDD" id="cd08503">
    <property type="entry name" value="PBP2_NikA_DppA_OppA_like_17"/>
    <property type="match status" value="1"/>
</dbReference>